<reference evidence="1" key="1">
    <citation type="submission" date="2020-01" db="EMBL/GenBank/DDBJ databases">
        <title>First Reported Case and Whole Genome of Weissella confusa in an Equid.</title>
        <authorList>
            <person name="Little S.V."/>
            <person name="Lawhon S.D."/>
        </authorList>
    </citation>
    <scope>NUCLEOTIDE SEQUENCE</scope>
    <source>
        <strain evidence="1">718955</strain>
    </source>
</reference>
<evidence type="ECO:0000313" key="2">
    <source>
        <dbReference type="Proteomes" id="UP000719917"/>
    </source>
</evidence>
<dbReference type="AlphaFoldDB" id="A0AAJ3DBK0"/>
<protein>
    <submittedName>
        <fullName evidence="1">Uncharacterized protein</fullName>
    </submittedName>
</protein>
<organism evidence="1 2">
    <name type="scientific">Weissella confusa</name>
    <name type="common">Lactobacillus confusus</name>
    <dbReference type="NCBI Taxonomy" id="1583"/>
    <lineage>
        <taxon>Bacteria</taxon>
        <taxon>Bacillati</taxon>
        <taxon>Bacillota</taxon>
        <taxon>Bacilli</taxon>
        <taxon>Lactobacillales</taxon>
        <taxon>Lactobacillaceae</taxon>
        <taxon>Weissella</taxon>
    </lineage>
</organism>
<dbReference type="RefSeq" id="WP_161691025.1">
    <property type="nucleotide sequence ID" value="NZ_JAAAMQ010000012.1"/>
</dbReference>
<name>A0AAJ3DBK0_WEICO</name>
<accession>A0AAJ3DBK0</accession>
<sequence length="79" mass="9150">MKEYKFAHLTLEVEDTMRVAISEEEDFATVFHKTANNEGMTFSLFVEDGAVKLGELHFYLFEISFKAGDRMVIKTRPEL</sequence>
<dbReference type="Proteomes" id="UP000719917">
    <property type="component" value="Unassembled WGS sequence"/>
</dbReference>
<comment type="caution">
    <text evidence="1">The sequence shown here is derived from an EMBL/GenBank/DDBJ whole genome shotgun (WGS) entry which is preliminary data.</text>
</comment>
<proteinExistence type="predicted"/>
<evidence type="ECO:0000313" key="1">
    <source>
        <dbReference type="EMBL" id="NBA11805.1"/>
    </source>
</evidence>
<dbReference type="EMBL" id="JAAAMQ010000012">
    <property type="protein sequence ID" value="NBA11805.1"/>
    <property type="molecule type" value="Genomic_DNA"/>
</dbReference>
<gene>
    <name evidence="1" type="ORF">GTU77_06200</name>
</gene>